<dbReference type="Proteomes" id="UP000031030">
    <property type="component" value="Unassembled WGS sequence"/>
</dbReference>
<comment type="caution">
    <text evidence="2">The sequence shown here is derived from an EMBL/GenBank/DDBJ whole genome shotgun (WGS) entry which is preliminary data.</text>
</comment>
<feature type="transmembrane region" description="Helical" evidence="1">
    <location>
        <begin position="130"/>
        <end position="150"/>
    </location>
</feature>
<evidence type="ECO:0000256" key="1">
    <source>
        <dbReference type="SAM" id="Phobius"/>
    </source>
</evidence>
<name>A0A0B2A8Q1_9MICO</name>
<dbReference type="RefSeq" id="WP_039395281.1">
    <property type="nucleotide sequence ID" value="NZ_JTDK01000002.1"/>
</dbReference>
<dbReference type="STRING" id="1348253.LK09_02230"/>
<sequence>MGARPILLTLGAAFTIYLTVRGELWTTPPLHPGGLLVSDLLYAVTSMLCLFVGVRGDDRDSTDRRGRPRTQGVARLPLWVTILAFVVAIVQPLVTTWAVGAALATSVVGTAYIGQIGALMTILMARRRPLWAWAGTAALVVLSSASLGFLTALGSGLVGSLMWVAAAQLLLWSMDRAVRDTVRLAELQRTAIALRADQEGRQRQRRVQVQRALEVAGPVLTRTIETRGALSTAERAEALRAEARLRDELRAPRLLDDHVRAALDSARRRGIQVTLLDEGGLEGVDADALSRIRRSLAVIIAGADSDRLYIRTSPDPHVAVTVVGRSAAGMLSDEDNVDLWHEIRHDTESAQNEN</sequence>
<reference evidence="2 3" key="1">
    <citation type="submission" date="2014-11" db="EMBL/GenBank/DDBJ databases">
        <title>Genome sequence of Microbacterium mangrovi MUSC 115(T).</title>
        <authorList>
            <person name="Lee L.-H."/>
        </authorList>
    </citation>
    <scope>NUCLEOTIDE SEQUENCE [LARGE SCALE GENOMIC DNA]</scope>
    <source>
        <strain evidence="2 3">MUSC 115</strain>
    </source>
</reference>
<dbReference type="OrthoDB" id="5082313at2"/>
<dbReference type="AlphaFoldDB" id="A0A0B2A8Q1"/>
<feature type="transmembrane region" description="Helical" evidence="1">
    <location>
        <begin position="100"/>
        <end position="123"/>
    </location>
</feature>
<gene>
    <name evidence="2" type="ORF">LK09_02230</name>
</gene>
<keyword evidence="1" id="KW-0812">Transmembrane</keyword>
<dbReference type="EMBL" id="JTDK01000002">
    <property type="protein sequence ID" value="KHK99480.1"/>
    <property type="molecule type" value="Genomic_DNA"/>
</dbReference>
<organism evidence="2 3">
    <name type="scientific">Microbacterium mangrovi</name>
    <dbReference type="NCBI Taxonomy" id="1348253"/>
    <lineage>
        <taxon>Bacteria</taxon>
        <taxon>Bacillati</taxon>
        <taxon>Actinomycetota</taxon>
        <taxon>Actinomycetes</taxon>
        <taxon>Micrococcales</taxon>
        <taxon>Microbacteriaceae</taxon>
        <taxon>Microbacterium</taxon>
    </lineage>
</organism>
<feature type="transmembrane region" description="Helical" evidence="1">
    <location>
        <begin position="32"/>
        <end position="55"/>
    </location>
</feature>
<accession>A0A0B2A8Q1</accession>
<keyword evidence="1" id="KW-1133">Transmembrane helix</keyword>
<protein>
    <submittedName>
        <fullName evidence="2">Uncharacterized protein</fullName>
    </submittedName>
</protein>
<evidence type="ECO:0000313" key="2">
    <source>
        <dbReference type="EMBL" id="KHK99480.1"/>
    </source>
</evidence>
<feature type="transmembrane region" description="Helical" evidence="1">
    <location>
        <begin position="76"/>
        <end position="94"/>
    </location>
</feature>
<keyword evidence="3" id="KW-1185">Reference proteome</keyword>
<evidence type="ECO:0000313" key="3">
    <source>
        <dbReference type="Proteomes" id="UP000031030"/>
    </source>
</evidence>
<keyword evidence="1" id="KW-0472">Membrane</keyword>
<proteinExistence type="predicted"/>